<gene>
    <name evidence="4" type="primary">LOC116939147</name>
</gene>
<evidence type="ECO:0000256" key="1">
    <source>
        <dbReference type="SAM" id="Coils"/>
    </source>
</evidence>
<feature type="compositionally biased region" description="Polar residues" evidence="2">
    <location>
        <begin position="470"/>
        <end position="490"/>
    </location>
</feature>
<feature type="compositionally biased region" description="Low complexity" evidence="2">
    <location>
        <begin position="638"/>
        <end position="649"/>
    </location>
</feature>
<keyword evidence="1" id="KW-0175">Coiled coil</keyword>
<evidence type="ECO:0000313" key="3">
    <source>
        <dbReference type="Proteomes" id="UP001318040"/>
    </source>
</evidence>
<feature type="region of interest" description="Disordered" evidence="2">
    <location>
        <begin position="52"/>
        <end position="121"/>
    </location>
</feature>
<feature type="compositionally biased region" description="Polar residues" evidence="2">
    <location>
        <begin position="427"/>
        <end position="439"/>
    </location>
</feature>
<feature type="region of interest" description="Disordered" evidence="2">
    <location>
        <begin position="1771"/>
        <end position="1809"/>
    </location>
</feature>
<sequence length="1809" mass="199672">MDDAGATDGSDLGMNDTDELLDAGLDVGTPRGVMKDQCDLLLDSIDAVLRGLQSGSPNKKEEEETAVQTQKTSFDSAETAGSAGQSDTGSRDTGLGGGGSTPDDTLTSDPDRAGTRSKGQIEIVEVGEERYAGCKRACDSAAFSQMWAQTGEAVAGIQDPVRAARTEEYTWRVQQLLGIPNRQADGGAGAVSRSPSPSLQDGAHSDGPYASSVCTEELIRPRGGARSSAVPVGDELAEPPPDSGAAADSGDVRRRDISRRSRDGEMSASRADARRGMTFVEKFRHDLASDLEEVIVREREGMTKQSSPAIVKEKGSSQAAGVKLPDDYHPERRNSLGSQIRAKSRSNLSSSEAPGPPVESSSDGRWSSQTAVSNLSTVEMHSKEGSEDAQHFSKSPEGLTAGSRCTPLMVNAPVSSPNRNRDKDSSMLASTNPHATPTIPSAMHDAVSGTKPTGHSFAMDQQGRHGLTGRGSTPMPNLPSPTARTKLGQLTDTRLEVTASSSPSQKEPDFSRILSGVAGCGRGPPSRASAPWEDGAQGGRPGFGERRTTAMAAEKTSVPGASWESWEAQLSRGSDKEMAGSLPRMLAGVPLRSFDEVTVESDLESVRTEHVRSLFSHALHRDGDERGEVSTNDELSSDDSGGPSLLDGSFLERRGGPPGTGRSETPGPRRRPSGAVPWSGLAESRSGLVGRQEAAAAATRADPAARTTPASGSAQTFASPRLPHALPAAAPGTVAARDRSPGQERDVERLGRSRRETALESVLADRLLASTQSKERALRLEAELDSKGKELRAQREEQTRLEVEMRAKGENLRAQREDHARLEVELARAKEEQGRLRSELGALRDENKVIGVELQDRGAVIQEKEVELQDKRTELQAKADELARAQLQQGRETAAVRRWAESEVKRVSEESRDKDAVLARLQAELTMLRAQQERELEERERELARTRAAHAREVERLREDEVRRLAGTVESLALEKEGALKKQRDELVRLKTEELEQLSERLEEERSRALADLADRHTAEFVHCAQTVKAREEEVCQLRAALREQEAAALKLSARLREEATEMAQRAVGTERAAWEMERQRERVARQEEGAMAVRALALDLESERQATRGLREVTSQLTQEVEELRTQARQLQAERLSAVCAVEQSCRHERQEALQALRAHLQAEKEREVEMLTAKGAALEQELLAAQAARKRLQKEVQAEKHRLLRGLQETIAKQQWAQDELQAAEQSKRQAEREWGGEKLQLEKRIHARDSELHRAEKELRALSAEASAKEKAGDEERQRLVAELQEAQVKNQRLEKRLNDKVLGAQRMEEELNERDRECQKTMADLQASGLEMQRMQKDLRERDTERQRIEMELHQKEIALLRQEKELRQRDIEKQTWEESLHSAQQEVQRLRQELKNGESERLRLQVELREGETESQRLGAELRALSSEFADRQSEMSEQAERQDQSLATELASEIEKIQELIESTGSRSVPRSPAKATHSGARLPAGQALQGLREVGDDLRHHVLQLQQQLSDRTRQAQQLQVAKEKELNEVRERLEREKAAAVEEVKERLIQDHNEELHILKISSIQGPHQQRDLSWRGAPPKYAARENSGSAGHPCGQRRDGFDLEAFSREGLERDGENGYTVGQGGSCELQNEVRQLREQMREKDSELRSVQRGMRQWKESTAGKLARKFQEELHAELLRRSNHQEHYTMDSSRTAHIECSALPRRHRSSSVPARAALADTGDGMGLAGPDTGNGDIGGSDAGMGHSAGTLRLLHHLHGKIRQLKPLHGSPPARRTAETAETSAGAQRVPVRARHGPYTLS</sequence>
<evidence type="ECO:0000256" key="2">
    <source>
        <dbReference type="SAM" id="MobiDB-lite"/>
    </source>
</evidence>
<feature type="coiled-coil region" evidence="1">
    <location>
        <begin position="777"/>
        <end position="888"/>
    </location>
</feature>
<feature type="compositionally biased region" description="Low complexity" evidence="2">
    <location>
        <begin position="1779"/>
        <end position="1790"/>
    </location>
</feature>
<feature type="compositionally biased region" description="Basic and acidic residues" evidence="2">
    <location>
        <begin position="250"/>
        <end position="276"/>
    </location>
</feature>
<feature type="coiled-coil region" evidence="1">
    <location>
        <begin position="918"/>
        <end position="1012"/>
    </location>
</feature>
<dbReference type="GeneID" id="116939147"/>
<feature type="region of interest" description="Disordered" evidence="2">
    <location>
        <begin position="557"/>
        <end position="579"/>
    </location>
</feature>
<feature type="compositionally biased region" description="Basic and acidic residues" evidence="2">
    <location>
        <begin position="736"/>
        <end position="754"/>
    </location>
</feature>
<feature type="region of interest" description="Disordered" evidence="2">
    <location>
        <begin position="180"/>
        <end position="276"/>
    </location>
</feature>
<feature type="coiled-coil region" evidence="1">
    <location>
        <begin position="1527"/>
        <end position="1558"/>
    </location>
</feature>
<name>A0AAJ7SQR7_PETMA</name>
<feature type="compositionally biased region" description="Basic and acidic residues" evidence="2">
    <location>
        <begin position="380"/>
        <end position="391"/>
    </location>
</feature>
<feature type="compositionally biased region" description="Low complexity" evidence="2">
    <location>
        <begin position="694"/>
        <end position="710"/>
    </location>
</feature>
<dbReference type="Proteomes" id="UP001318040">
    <property type="component" value="Chromosome 5"/>
</dbReference>
<evidence type="ECO:0000313" key="4">
    <source>
        <dbReference type="RefSeq" id="XP_032803085.1"/>
    </source>
</evidence>
<feature type="coiled-coil region" evidence="1">
    <location>
        <begin position="1163"/>
        <end position="1433"/>
    </location>
</feature>
<feature type="compositionally biased region" description="Low complexity" evidence="2">
    <location>
        <begin position="718"/>
        <end position="735"/>
    </location>
</feature>
<feature type="compositionally biased region" description="Basic and acidic residues" evidence="2">
    <location>
        <begin position="619"/>
        <end position="628"/>
    </location>
</feature>
<dbReference type="KEGG" id="pmrn:116939147"/>
<feature type="compositionally biased region" description="Polar residues" evidence="2">
    <location>
        <begin position="66"/>
        <end position="76"/>
    </location>
</feature>
<feature type="compositionally biased region" description="Polar residues" evidence="2">
    <location>
        <begin position="359"/>
        <end position="379"/>
    </location>
</feature>
<feature type="region of interest" description="Disordered" evidence="2">
    <location>
        <begin position="1"/>
        <end position="32"/>
    </location>
</feature>
<reference evidence="4" key="1">
    <citation type="submission" date="2025-08" db="UniProtKB">
        <authorList>
            <consortium name="RefSeq"/>
        </authorList>
    </citation>
    <scope>IDENTIFICATION</scope>
    <source>
        <tissue evidence="4">Sperm</tissue>
    </source>
</reference>
<feature type="compositionally biased region" description="Basic and acidic residues" evidence="2">
    <location>
        <begin position="324"/>
        <end position="334"/>
    </location>
</feature>
<keyword evidence="3" id="KW-1185">Reference proteome</keyword>
<feature type="region of interest" description="Disordered" evidence="2">
    <location>
        <begin position="520"/>
        <end position="543"/>
    </location>
</feature>
<accession>A0AAJ7SQR7</accession>
<protein>
    <submittedName>
        <fullName evidence="4">Trichohyalin-like isoform X1</fullName>
    </submittedName>
</protein>
<feature type="region of interest" description="Disordered" evidence="2">
    <location>
        <begin position="298"/>
        <end position="490"/>
    </location>
</feature>
<proteinExistence type="predicted"/>
<dbReference type="RefSeq" id="XP_032803085.1">
    <property type="nucleotide sequence ID" value="XM_032947194.1"/>
</dbReference>
<organism evidence="3 4">
    <name type="scientific">Petromyzon marinus</name>
    <name type="common">Sea lamprey</name>
    <dbReference type="NCBI Taxonomy" id="7757"/>
    <lineage>
        <taxon>Eukaryota</taxon>
        <taxon>Metazoa</taxon>
        <taxon>Chordata</taxon>
        <taxon>Craniata</taxon>
        <taxon>Vertebrata</taxon>
        <taxon>Cyclostomata</taxon>
        <taxon>Hyperoartia</taxon>
        <taxon>Petromyzontiformes</taxon>
        <taxon>Petromyzontidae</taxon>
        <taxon>Petromyzon</taxon>
    </lineage>
</organism>
<feature type="region of interest" description="Disordered" evidence="2">
    <location>
        <begin position="618"/>
        <end position="754"/>
    </location>
</feature>